<dbReference type="InterPro" id="IPR055403">
    <property type="entry name" value="ARM_KNTC1_1st"/>
</dbReference>
<evidence type="ECO:0000256" key="1">
    <source>
        <dbReference type="SAM" id="Phobius"/>
    </source>
</evidence>
<keyword evidence="1" id="KW-0472">Membrane</keyword>
<dbReference type="PANTHER" id="PTHR15922">
    <property type="entry name" value="NEUROBLASTOMA-AMPLIFIED SEQUENCE"/>
    <property type="match status" value="1"/>
</dbReference>
<feature type="transmembrane region" description="Helical" evidence="1">
    <location>
        <begin position="12"/>
        <end position="32"/>
    </location>
</feature>
<sequence length="740" mass="87989">MDPTRSTNIFSHAFGQIYFAFMFYISYFIHLLKLPFIRRDNDGRFIDPIRPPKAIIDGLMENFDDSRLINANETVEDTYIRMIKSKQYETAMRLAKKFDLEIDLIYKNMWQHNEKSIHLIDECLAKINDQMWIINQCIDCIPRQLPVQRYLLQFGINLIAHHQQQQRQQQSEDSNVFNEIRTKLSIHLNRLDLYEKILKSKFGNDNDDFVDNFDQEFFRQFRQKNPFQLAIEHAHQADIETLSVLFAHEHRKLASHFFVILSNLPETLPPSNYKDLIELAISTLSNATDDDFLSITNIDDDDDYENKFYANNSDQLKFKSDKPVDEKYLTEWFEYRAQIILDLTMLIDYSLELLRIGIDGQLSRLEDLYSELDLYSLFVYENFTLTITFEKFRNLSIDEKMNLLFNGEKNDNILFIRNLFEKFFEKIIVYCQRKQLVNVSRKELLRNFFLNISRMDFGQCLKIFEIYTIVNRTTEEIRHLKIIDDPCDLIELALECIRSYDRVSDLDLAFKLMECLPERDQAHLLNVEQNNDDDDDQWLDRFNRINDEADEIAFHLSMVEFLCENNTPITVKELIQISATTTTTTEKQLSFVKKVLNNFCKQRTTIDSLEWKQFFLNLKDLIKKYLTSISDEELIETTVRCLLWSNNEYFIQMAFNHIDMMESIRGNRSKKLNTEKGIQILRQVAKDYLKYAGSQPDDVMIKYARMCLDFIHTIDPNDFDTNDELNFIQALQLLNQEFPR</sequence>
<comment type="caution">
    <text evidence="3">The sequence shown here is derived from an EMBL/GenBank/DDBJ whole genome shotgun (WGS) entry which is preliminary data.</text>
</comment>
<dbReference type="PANTHER" id="PTHR15922:SF2">
    <property type="entry name" value="NBAS SUBUNIT OF NRZ TETHERING COMPLEX"/>
    <property type="match status" value="1"/>
</dbReference>
<protein>
    <recommendedName>
        <fullName evidence="2">KNTC1 first ARM-repeats domain-containing protein</fullName>
    </recommendedName>
</protein>
<gene>
    <name evidence="3" type="ORF">DERF_001065</name>
</gene>
<organism evidence="3 4">
    <name type="scientific">Dermatophagoides farinae</name>
    <name type="common">American house dust mite</name>
    <dbReference type="NCBI Taxonomy" id="6954"/>
    <lineage>
        <taxon>Eukaryota</taxon>
        <taxon>Metazoa</taxon>
        <taxon>Ecdysozoa</taxon>
        <taxon>Arthropoda</taxon>
        <taxon>Chelicerata</taxon>
        <taxon>Arachnida</taxon>
        <taxon>Acari</taxon>
        <taxon>Acariformes</taxon>
        <taxon>Sarcoptiformes</taxon>
        <taxon>Astigmata</taxon>
        <taxon>Psoroptidia</taxon>
        <taxon>Analgoidea</taxon>
        <taxon>Pyroglyphidae</taxon>
        <taxon>Dermatophagoidinae</taxon>
        <taxon>Dermatophagoides</taxon>
    </lineage>
</organism>
<dbReference type="GO" id="GO:0000149">
    <property type="term" value="F:SNARE binding"/>
    <property type="evidence" value="ECO:0007669"/>
    <property type="project" value="TreeGrafter"/>
</dbReference>
<keyword evidence="1" id="KW-1133">Transmembrane helix</keyword>
<dbReference type="AlphaFoldDB" id="A0A922I7W2"/>
<dbReference type="GO" id="GO:0070939">
    <property type="term" value="C:Dsl1/NZR complex"/>
    <property type="evidence" value="ECO:0007669"/>
    <property type="project" value="TreeGrafter"/>
</dbReference>
<name>A0A922I7W2_DERFA</name>
<dbReference type="GO" id="GO:0006890">
    <property type="term" value="P:retrograde vesicle-mediated transport, Golgi to endoplasmic reticulum"/>
    <property type="evidence" value="ECO:0007669"/>
    <property type="project" value="TreeGrafter"/>
</dbReference>
<proteinExistence type="predicted"/>
<evidence type="ECO:0000259" key="2">
    <source>
        <dbReference type="Pfam" id="PF24520"/>
    </source>
</evidence>
<dbReference type="Pfam" id="PF24520">
    <property type="entry name" value="ARM_KNTC1_1st"/>
    <property type="match status" value="1"/>
</dbReference>
<evidence type="ECO:0000313" key="4">
    <source>
        <dbReference type="Proteomes" id="UP000790347"/>
    </source>
</evidence>
<evidence type="ECO:0000313" key="3">
    <source>
        <dbReference type="EMBL" id="KAH9527017.1"/>
    </source>
</evidence>
<feature type="domain" description="KNTC1 first ARM-repeats" evidence="2">
    <location>
        <begin position="81"/>
        <end position="278"/>
    </location>
</feature>
<accession>A0A922I7W2</accession>
<keyword evidence="4" id="KW-1185">Reference proteome</keyword>
<keyword evidence="1" id="KW-0812">Transmembrane</keyword>
<dbReference type="Proteomes" id="UP000790347">
    <property type="component" value="Unassembled WGS sequence"/>
</dbReference>
<dbReference type="EMBL" id="ASGP02000001">
    <property type="protein sequence ID" value="KAH9527017.1"/>
    <property type="molecule type" value="Genomic_DNA"/>
</dbReference>
<reference evidence="3" key="2">
    <citation type="journal article" date="2022" name="Res Sq">
        <title>Comparative Genomics Reveals Insights into the Divergent Evolution of Astigmatic Mites and Household Pest Adaptations.</title>
        <authorList>
            <person name="Xiong Q."/>
            <person name="Wan A.T.-Y."/>
            <person name="Liu X.-Y."/>
            <person name="Fung C.S.-H."/>
            <person name="Xiao X."/>
            <person name="Malainual N."/>
            <person name="Hou J."/>
            <person name="Wang L."/>
            <person name="Wang M."/>
            <person name="Yang K."/>
            <person name="Cui Y."/>
            <person name="Leung E."/>
            <person name="Nong W."/>
            <person name="Shin S.-K."/>
            <person name="Au S."/>
            <person name="Jeong K.Y."/>
            <person name="Chew F.T."/>
            <person name="Hui J."/>
            <person name="Leung T.F."/>
            <person name="Tungtrongchitr A."/>
            <person name="Zhong N."/>
            <person name="Liu Z."/>
            <person name="Tsui S."/>
        </authorList>
    </citation>
    <scope>NUCLEOTIDE SEQUENCE</scope>
    <source>
        <strain evidence="3">Derf</strain>
        <tissue evidence="3">Whole organism</tissue>
    </source>
</reference>
<reference evidence="3" key="1">
    <citation type="submission" date="2013-05" db="EMBL/GenBank/DDBJ databases">
        <authorList>
            <person name="Yim A.K.Y."/>
            <person name="Chan T.F."/>
            <person name="Ji K.M."/>
            <person name="Liu X.Y."/>
            <person name="Zhou J.W."/>
            <person name="Li R.Q."/>
            <person name="Yang K.Y."/>
            <person name="Li J."/>
            <person name="Li M."/>
            <person name="Law P.T.W."/>
            <person name="Wu Y.L."/>
            <person name="Cai Z.L."/>
            <person name="Qin H."/>
            <person name="Bao Y."/>
            <person name="Leung R.K.K."/>
            <person name="Ng P.K.S."/>
            <person name="Zou J."/>
            <person name="Zhong X.J."/>
            <person name="Ran P.X."/>
            <person name="Zhong N.S."/>
            <person name="Liu Z.G."/>
            <person name="Tsui S.K.W."/>
        </authorList>
    </citation>
    <scope>NUCLEOTIDE SEQUENCE</scope>
    <source>
        <strain evidence="3">Derf</strain>
        <tissue evidence="3">Whole organism</tissue>
    </source>
</reference>